<feature type="region of interest" description="Disordered" evidence="6">
    <location>
        <begin position="160"/>
        <end position="189"/>
    </location>
</feature>
<dbReference type="AlphaFoldDB" id="A0A642V6G0"/>
<proteinExistence type="inferred from homology"/>
<feature type="compositionally biased region" description="Polar residues" evidence="6">
    <location>
        <begin position="160"/>
        <end position="169"/>
    </location>
</feature>
<dbReference type="Proteomes" id="UP000761534">
    <property type="component" value="Unassembled WGS sequence"/>
</dbReference>
<evidence type="ECO:0000256" key="5">
    <source>
        <dbReference type="ARBA" id="ARBA00023242"/>
    </source>
</evidence>
<sequence length="411" mass="45496">MGDKKRKREEGSTEVKVKNVHDGMVVTTTFGGQNVPKDASFNVYKRKSDVVVHGESSVFEYHGQNQQDQGSYCLASYDPETNSVELYPSSMVNMAGVVKAKKMVEGPAVKQANVRNVLQRNALGEAFGTKKAKKAITEMERNRIDAEKLEDLEVAIVDTVQESTENLPSQEKRQESLSSTRPIPPHNLETTKVEEVYPLEGIIPKFEWTYIRVQPITQEKDFSKKLSLFPNKTSQYVSSRMAAIENGVGTQTEKVKMIYYASLLLAVYENKRINNKAALLAKVGNPPEALISGILDRFAVSKAGQFGKSKDRNFAIDPVHEHRLLCYLLALILRIDNYTTEIAPLAQELSLKPSKLAELFRALGCAVKPPTAVQAEALSLSKAAAASYKLAVLSAPLKLPDVAKRKRQGGR</sequence>
<keyword evidence="3" id="KW-0240">DNA-directed RNA polymerase</keyword>
<organism evidence="7 8">
    <name type="scientific">Trichomonascus ciferrii</name>
    <dbReference type="NCBI Taxonomy" id="44093"/>
    <lineage>
        <taxon>Eukaryota</taxon>
        <taxon>Fungi</taxon>
        <taxon>Dikarya</taxon>
        <taxon>Ascomycota</taxon>
        <taxon>Saccharomycotina</taxon>
        <taxon>Dipodascomycetes</taxon>
        <taxon>Dipodascales</taxon>
        <taxon>Trichomonascaceae</taxon>
        <taxon>Trichomonascus</taxon>
        <taxon>Trichomonascus ciferrii complex</taxon>
    </lineage>
</organism>
<dbReference type="VEuPathDB" id="FungiDB:TRICI_002914"/>
<gene>
    <name evidence="7" type="ORF">TRICI_002914</name>
</gene>
<accession>A0A642V6G0</accession>
<evidence type="ECO:0000256" key="1">
    <source>
        <dbReference type="ARBA" id="ARBA00004604"/>
    </source>
</evidence>
<evidence type="ECO:0000256" key="3">
    <source>
        <dbReference type="ARBA" id="ARBA00022478"/>
    </source>
</evidence>
<dbReference type="EMBL" id="SWFS01000201">
    <property type="protein sequence ID" value="KAA8914416.1"/>
    <property type="molecule type" value="Genomic_DNA"/>
</dbReference>
<dbReference type="GO" id="GO:0003677">
    <property type="term" value="F:DNA binding"/>
    <property type="evidence" value="ECO:0007669"/>
    <property type="project" value="InterPro"/>
</dbReference>
<reference evidence="7" key="1">
    <citation type="journal article" date="2019" name="G3 (Bethesda)">
        <title>Genome Assemblies of Two Rare Opportunistic Yeast Pathogens: Diutina rugosa (syn. Candida rugosa) and Trichomonascus ciferrii (syn. Candida ciferrii).</title>
        <authorList>
            <person name="Mixao V."/>
            <person name="Saus E."/>
            <person name="Hansen A.P."/>
            <person name="Lass-Florl C."/>
            <person name="Gabaldon T."/>
        </authorList>
    </citation>
    <scope>NUCLEOTIDE SEQUENCE</scope>
    <source>
        <strain evidence="7">CBS 4856</strain>
    </source>
</reference>
<dbReference type="Pfam" id="PF06870">
    <property type="entry name" value="RNA_pol_I_A49"/>
    <property type="match status" value="1"/>
</dbReference>
<comment type="similarity">
    <text evidence="2">Belongs to the eukaryotic RPA49/POLR1E RNA polymerase subunit family.</text>
</comment>
<evidence type="ECO:0000256" key="4">
    <source>
        <dbReference type="ARBA" id="ARBA00023163"/>
    </source>
</evidence>
<dbReference type="OrthoDB" id="532500at2759"/>
<dbReference type="GO" id="GO:0005730">
    <property type="term" value="C:nucleolus"/>
    <property type="evidence" value="ECO:0007669"/>
    <property type="project" value="UniProtKB-SubCell"/>
</dbReference>
<protein>
    <recommendedName>
        <fullName evidence="9">DNA-directed RNA polymerase I subunit RPA49</fullName>
    </recommendedName>
</protein>
<comment type="subcellular location">
    <subcellularLocation>
        <location evidence="1">Nucleus</location>
        <location evidence="1">Nucleolus</location>
    </subcellularLocation>
</comment>
<evidence type="ECO:0000313" key="7">
    <source>
        <dbReference type="EMBL" id="KAA8914416.1"/>
    </source>
</evidence>
<name>A0A642V6G0_9ASCO</name>
<keyword evidence="5" id="KW-0539">Nucleus</keyword>
<evidence type="ECO:0000256" key="6">
    <source>
        <dbReference type="SAM" id="MobiDB-lite"/>
    </source>
</evidence>
<evidence type="ECO:0008006" key="9">
    <source>
        <dbReference type="Google" id="ProtNLM"/>
    </source>
</evidence>
<keyword evidence="8" id="KW-1185">Reference proteome</keyword>
<dbReference type="PANTHER" id="PTHR14440">
    <property type="entry name" value="DNA-DIRECTED RNA POLYMERASE I SUBUNIT RPA49"/>
    <property type="match status" value="1"/>
</dbReference>
<dbReference type="GO" id="GO:0000428">
    <property type="term" value="C:DNA-directed RNA polymerase complex"/>
    <property type="evidence" value="ECO:0007669"/>
    <property type="project" value="UniProtKB-KW"/>
</dbReference>
<evidence type="ECO:0000256" key="2">
    <source>
        <dbReference type="ARBA" id="ARBA00009430"/>
    </source>
</evidence>
<dbReference type="InterPro" id="IPR009668">
    <property type="entry name" value="RNA_pol-assoc_fac_A49-like"/>
</dbReference>
<keyword evidence="4" id="KW-0804">Transcription</keyword>
<evidence type="ECO:0000313" key="8">
    <source>
        <dbReference type="Proteomes" id="UP000761534"/>
    </source>
</evidence>
<dbReference type="GO" id="GO:0006351">
    <property type="term" value="P:DNA-templated transcription"/>
    <property type="evidence" value="ECO:0007669"/>
    <property type="project" value="InterPro"/>
</dbReference>
<comment type="caution">
    <text evidence="7">The sequence shown here is derived from an EMBL/GenBank/DDBJ whole genome shotgun (WGS) entry which is preliminary data.</text>
</comment>